<sequence length="85" mass="9237">MHQHIARVGQRHAAPHALEQRQADIVLELLELHRHGRRGQVQFLGGAGIAQMAGGDDEDLQLAQGQGADKVHGRLNVVRCGFSDS</sequence>
<dbReference type="AlphaFoldDB" id="A0A645JKL0"/>
<evidence type="ECO:0000313" key="1">
    <source>
        <dbReference type="EMBL" id="MPN60173.1"/>
    </source>
</evidence>
<reference evidence="1" key="1">
    <citation type="submission" date="2019-08" db="EMBL/GenBank/DDBJ databases">
        <authorList>
            <person name="Kucharzyk K."/>
            <person name="Murdoch R.W."/>
            <person name="Higgins S."/>
            <person name="Loffler F."/>
        </authorList>
    </citation>
    <scope>NUCLEOTIDE SEQUENCE</scope>
</reference>
<name>A0A645JKL0_9ZZZZ</name>
<proteinExistence type="predicted"/>
<dbReference type="EMBL" id="VSSQ01135105">
    <property type="protein sequence ID" value="MPN60173.1"/>
    <property type="molecule type" value="Genomic_DNA"/>
</dbReference>
<protein>
    <submittedName>
        <fullName evidence="1">Uncharacterized protein</fullName>
    </submittedName>
</protein>
<comment type="caution">
    <text evidence="1">The sequence shown here is derived from an EMBL/GenBank/DDBJ whole genome shotgun (WGS) entry which is preliminary data.</text>
</comment>
<gene>
    <name evidence="1" type="ORF">SDC9_207898</name>
</gene>
<organism evidence="1">
    <name type="scientific">bioreactor metagenome</name>
    <dbReference type="NCBI Taxonomy" id="1076179"/>
    <lineage>
        <taxon>unclassified sequences</taxon>
        <taxon>metagenomes</taxon>
        <taxon>ecological metagenomes</taxon>
    </lineage>
</organism>
<dbReference type="AntiFam" id="ANF00169">
    <property type="entry name" value="Shadow ORF (opposite dgdR)"/>
</dbReference>
<accession>A0A645JKL0</accession>